<dbReference type="AlphaFoldDB" id="A0A443PPI2"/>
<feature type="chain" id="PRO_5019568563" evidence="8">
    <location>
        <begin position="21"/>
        <end position="367"/>
    </location>
</feature>
<reference evidence="9 10" key="1">
    <citation type="journal article" date="2019" name="Nat. Plants">
        <title>Stout camphor tree genome fills gaps in understanding of flowering plant genome evolution.</title>
        <authorList>
            <person name="Chaw S.M."/>
            <person name="Liu Y.C."/>
            <person name="Wu Y.W."/>
            <person name="Wang H.Y."/>
            <person name="Lin C.I."/>
            <person name="Wu C.S."/>
            <person name="Ke H.M."/>
            <person name="Chang L.Y."/>
            <person name="Hsu C.Y."/>
            <person name="Yang H.T."/>
            <person name="Sudianto E."/>
            <person name="Hsu M.H."/>
            <person name="Wu K.P."/>
            <person name="Wang L.N."/>
            <person name="Leebens-Mack J.H."/>
            <person name="Tsai I.J."/>
        </authorList>
    </citation>
    <scope>NUCLEOTIDE SEQUENCE [LARGE SCALE GENOMIC DNA]</scope>
    <source>
        <strain evidence="10">cv. Chaw 1501</strain>
        <tissue evidence="9">Young leaves</tissue>
    </source>
</reference>
<dbReference type="OrthoDB" id="1600564at2759"/>
<keyword evidence="4 8" id="KW-0732">Signal</keyword>
<evidence type="ECO:0000313" key="10">
    <source>
        <dbReference type="Proteomes" id="UP000283530"/>
    </source>
</evidence>
<comment type="caution">
    <text evidence="9">The sequence shown here is derived from an EMBL/GenBank/DDBJ whole genome shotgun (WGS) entry which is preliminary data.</text>
</comment>
<dbReference type="EMBL" id="QPKB01000009">
    <property type="protein sequence ID" value="RWR92681.1"/>
    <property type="molecule type" value="Genomic_DNA"/>
</dbReference>
<dbReference type="InterPro" id="IPR001087">
    <property type="entry name" value="GDSL"/>
</dbReference>
<feature type="signal peptide" evidence="8">
    <location>
        <begin position="1"/>
        <end position="20"/>
    </location>
</feature>
<gene>
    <name evidence="9" type="ORF">CKAN_02190000</name>
</gene>
<dbReference type="Proteomes" id="UP000283530">
    <property type="component" value="Unassembled WGS sequence"/>
</dbReference>
<evidence type="ECO:0000256" key="6">
    <source>
        <dbReference type="ARBA" id="ARBA00022963"/>
    </source>
</evidence>
<sequence>MRCFGRFLYVVLQLVWVTTAWPRPQVPCFFIFGDSLVDNGNNNAILTLSRANYIPYGIDFPQGVTGRFTNGRTNVDILAQLLGFRDFIPPFATTGGRAVLRGLNYASGASGIRDETGFNLGDHMSMGQQLANFQRTVRQMRRILGGNSSRVHDHLRKCIYYVGMGSNDYLNNYFMPNLYPTSLDYSPKTYAAVLIADYKRQLTQLYHFGARKVAVSAVGQIGCIPYELARLTRRSNNGSWCDARINKAIKHFNSGLRNLVNRLNNGELPGAKFVYIDSYRSSSDLVRNGASYGFEVVDKGCCGVGRNNGLVTCLPLQQPCEDRRKYIFWDAFHPTEAANIILAHKSYNSKSHSDVYPMNIQQLARAR</sequence>
<dbReference type="Gene3D" id="3.40.50.1110">
    <property type="entry name" value="SGNH hydrolase"/>
    <property type="match status" value="1"/>
</dbReference>
<keyword evidence="3" id="KW-0964">Secreted</keyword>
<evidence type="ECO:0000256" key="4">
    <source>
        <dbReference type="ARBA" id="ARBA00022729"/>
    </source>
</evidence>
<evidence type="ECO:0000256" key="8">
    <source>
        <dbReference type="SAM" id="SignalP"/>
    </source>
</evidence>
<evidence type="ECO:0000256" key="5">
    <source>
        <dbReference type="ARBA" id="ARBA00022801"/>
    </source>
</evidence>
<dbReference type="Pfam" id="PF00657">
    <property type="entry name" value="Lipase_GDSL"/>
    <property type="match status" value="1"/>
</dbReference>
<dbReference type="InterPro" id="IPR035669">
    <property type="entry name" value="SGNH_plant_lipase-like"/>
</dbReference>
<organism evidence="9 10">
    <name type="scientific">Cinnamomum micranthum f. kanehirae</name>
    <dbReference type="NCBI Taxonomy" id="337451"/>
    <lineage>
        <taxon>Eukaryota</taxon>
        <taxon>Viridiplantae</taxon>
        <taxon>Streptophyta</taxon>
        <taxon>Embryophyta</taxon>
        <taxon>Tracheophyta</taxon>
        <taxon>Spermatophyta</taxon>
        <taxon>Magnoliopsida</taxon>
        <taxon>Magnoliidae</taxon>
        <taxon>Laurales</taxon>
        <taxon>Lauraceae</taxon>
        <taxon>Cinnamomum</taxon>
    </lineage>
</organism>
<dbReference type="InterPro" id="IPR051238">
    <property type="entry name" value="GDSL_esterase/lipase"/>
</dbReference>
<evidence type="ECO:0000256" key="1">
    <source>
        <dbReference type="ARBA" id="ARBA00004613"/>
    </source>
</evidence>
<evidence type="ECO:0000256" key="2">
    <source>
        <dbReference type="ARBA" id="ARBA00008668"/>
    </source>
</evidence>
<dbReference type="PANTHER" id="PTHR45650">
    <property type="entry name" value="GDSL-LIKE LIPASE/ACYLHYDROLASE-RELATED"/>
    <property type="match status" value="1"/>
</dbReference>
<comment type="subcellular location">
    <subcellularLocation>
        <location evidence="1">Secreted</location>
    </subcellularLocation>
</comment>
<dbReference type="InterPro" id="IPR036514">
    <property type="entry name" value="SGNH_hydro_sf"/>
</dbReference>
<accession>A0A443PPI2</accession>
<name>A0A443PPI2_9MAGN</name>
<keyword evidence="5" id="KW-0378">Hydrolase</keyword>
<evidence type="ECO:0000256" key="7">
    <source>
        <dbReference type="ARBA" id="ARBA00023098"/>
    </source>
</evidence>
<dbReference type="GO" id="GO:0005576">
    <property type="term" value="C:extracellular region"/>
    <property type="evidence" value="ECO:0007669"/>
    <property type="project" value="UniProtKB-SubCell"/>
</dbReference>
<keyword evidence="7" id="KW-0443">Lipid metabolism</keyword>
<dbReference type="CDD" id="cd01837">
    <property type="entry name" value="SGNH_plant_lipase_like"/>
    <property type="match status" value="1"/>
</dbReference>
<keyword evidence="10" id="KW-1185">Reference proteome</keyword>
<proteinExistence type="inferred from homology"/>
<keyword evidence="6" id="KW-0442">Lipid degradation</keyword>
<evidence type="ECO:0000313" key="9">
    <source>
        <dbReference type="EMBL" id="RWR92681.1"/>
    </source>
</evidence>
<protein>
    <submittedName>
        <fullName evidence="9">GDSL esterase/lipase</fullName>
    </submittedName>
</protein>
<dbReference type="GO" id="GO:0016788">
    <property type="term" value="F:hydrolase activity, acting on ester bonds"/>
    <property type="evidence" value="ECO:0007669"/>
    <property type="project" value="InterPro"/>
</dbReference>
<comment type="similarity">
    <text evidence="2">Belongs to the 'GDSL' lipolytic enzyme family.</text>
</comment>
<dbReference type="SUPFAM" id="SSF52266">
    <property type="entry name" value="SGNH hydrolase"/>
    <property type="match status" value="1"/>
</dbReference>
<dbReference type="PANTHER" id="PTHR45650:SF12">
    <property type="entry name" value="ZINC FINGER PROTEIN"/>
    <property type="match status" value="1"/>
</dbReference>
<evidence type="ECO:0000256" key="3">
    <source>
        <dbReference type="ARBA" id="ARBA00022525"/>
    </source>
</evidence>
<dbReference type="GO" id="GO:0016042">
    <property type="term" value="P:lipid catabolic process"/>
    <property type="evidence" value="ECO:0007669"/>
    <property type="project" value="UniProtKB-KW"/>
</dbReference>